<evidence type="ECO:0000313" key="7">
    <source>
        <dbReference type="Proteomes" id="UP000567179"/>
    </source>
</evidence>
<comment type="caution">
    <text evidence="6">The sequence shown here is derived from an EMBL/GenBank/DDBJ whole genome shotgun (WGS) entry which is preliminary data.</text>
</comment>
<evidence type="ECO:0000313" key="6">
    <source>
        <dbReference type="EMBL" id="KAF5318081.1"/>
    </source>
</evidence>
<dbReference type="EMBL" id="JAACJJ010000031">
    <property type="protein sequence ID" value="KAF5318081.1"/>
    <property type="molecule type" value="Genomic_DNA"/>
</dbReference>
<feature type="domain" description="NAA35-like N-terminal" evidence="4">
    <location>
        <begin position="35"/>
        <end position="192"/>
    </location>
</feature>
<evidence type="ECO:0000259" key="4">
    <source>
        <dbReference type="Pfam" id="PF04112"/>
    </source>
</evidence>
<evidence type="ECO:0000256" key="3">
    <source>
        <dbReference type="ARBA" id="ARBA00022490"/>
    </source>
</evidence>
<dbReference type="PANTHER" id="PTHR21373:SF0">
    <property type="entry name" value="N-ALPHA-ACETYLTRANSFERASE 35, NATC AUXILIARY SUBUNIT"/>
    <property type="match status" value="1"/>
</dbReference>
<dbReference type="InterPro" id="IPR007244">
    <property type="entry name" value="Naa35_N"/>
</dbReference>
<comment type="subcellular location">
    <subcellularLocation>
        <location evidence="1">Cytoplasm</location>
    </subcellularLocation>
</comment>
<dbReference type="InterPro" id="IPR057983">
    <property type="entry name" value="NAA35-like_N"/>
</dbReference>
<organism evidence="6 7">
    <name type="scientific">Psilocybe cf. subviscida</name>
    <dbReference type="NCBI Taxonomy" id="2480587"/>
    <lineage>
        <taxon>Eukaryota</taxon>
        <taxon>Fungi</taxon>
        <taxon>Dikarya</taxon>
        <taxon>Basidiomycota</taxon>
        <taxon>Agaricomycotina</taxon>
        <taxon>Agaricomycetes</taxon>
        <taxon>Agaricomycetidae</taxon>
        <taxon>Agaricales</taxon>
        <taxon>Agaricineae</taxon>
        <taxon>Strophariaceae</taxon>
        <taxon>Psilocybe</taxon>
    </lineage>
</organism>
<dbReference type="Pfam" id="PF04112">
    <property type="entry name" value="Mak10"/>
    <property type="match status" value="1"/>
</dbReference>
<dbReference type="Pfam" id="PF25789">
    <property type="entry name" value="TPR_NAA35"/>
    <property type="match status" value="1"/>
</dbReference>
<keyword evidence="3" id="KW-0963">Cytoplasm</keyword>
<dbReference type="Proteomes" id="UP000567179">
    <property type="component" value="Unassembled WGS sequence"/>
</dbReference>
<feature type="domain" description="NAA35-like TPR repeats" evidence="5">
    <location>
        <begin position="443"/>
        <end position="533"/>
    </location>
</feature>
<proteinExistence type="inferred from homology"/>
<accession>A0A8H5B7J2</accession>
<evidence type="ECO:0000256" key="2">
    <source>
        <dbReference type="ARBA" id="ARBA00006289"/>
    </source>
</evidence>
<evidence type="ECO:0000259" key="5">
    <source>
        <dbReference type="Pfam" id="PF25789"/>
    </source>
</evidence>
<gene>
    <name evidence="6" type="ORF">D9619_012186</name>
</gene>
<reference evidence="6 7" key="1">
    <citation type="journal article" date="2020" name="ISME J.">
        <title>Uncovering the hidden diversity of litter-decomposition mechanisms in mushroom-forming fungi.</title>
        <authorList>
            <person name="Floudas D."/>
            <person name="Bentzer J."/>
            <person name="Ahren D."/>
            <person name="Johansson T."/>
            <person name="Persson P."/>
            <person name="Tunlid A."/>
        </authorList>
    </citation>
    <scope>NUCLEOTIDE SEQUENCE [LARGE SCALE GENOMIC DNA]</scope>
    <source>
        <strain evidence="6 7">CBS 101986</strain>
    </source>
</reference>
<name>A0A8H5B7J2_9AGAR</name>
<keyword evidence="7" id="KW-1185">Reference proteome</keyword>
<evidence type="ECO:0008006" key="8">
    <source>
        <dbReference type="Google" id="ProtNLM"/>
    </source>
</evidence>
<dbReference type="PANTHER" id="PTHR21373">
    <property type="entry name" value="GLUCOSE REPRESSIBLE PROTEIN MAK10"/>
    <property type="match status" value="1"/>
</dbReference>
<dbReference type="OrthoDB" id="269405at2759"/>
<sequence length="671" mass="76258">MEAYVPPECEMPGLGYDFDDVTNVFREAGAEMEPNSLIFMEGFTLQESMSALEIGEPRLDTGLIIQEQVRPPFNPSQPLLPEEICWILDRALAFETEFYAGNFLAHTVHTLLYTHYLSLIDPDHFIMTSYAVDPERPPELITVVLRSCVQGLLKCCDLTWRQLSRGGVYDTEDWQSDKCEVSLLEGMQVETIVTNLEKAVNWVESSAKLSPERRPALRARLLLRRSLLQVLHAEIGKSMLRFQTAILEARDHLAQVQDTPAPECGPNSPAHLAFDPYIGRQLQMATPIRVISPPSFEQTCQTVAHYLDGLEELGLLASVPKISTWKIAGNLRQHMPGTFQQAPYVRALTQLTFYDGFLIFNKHIFDWIIDAFFFETVGVHYTTIKASILKRWIGEGEPPLKQLEGALKIILVKPFKTATDGIDVSDLSVNSVENHIDKVSLLWQLATLREIVLSGFQLELYAKEERAFAYWYTACIVELHLNCLHAFIPTLTQGSAELNETQTSVYNEMLYQVQYLTALQAMCLACSIVCMPLMSFDWQTLRPNFYRRYKWAFRDDFDNFETPLVLEPSLARFVRVCGEALKSNDPIPTEPIALARSLLADLVEKRNSGGWASMWSKDRIKLLEHLIRVCDSLAGLPQSAEEMDAFDAGLLQWDMSFHPWFPRLPTSNDQT</sequence>
<dbReference type="AlphaFoldDB" id="A0A8H5B7J2"/>
<comment type="similarity">
    <text evidence="2">Belongs to the MAK10 family.</text>
</comment>
<protein>
    <recommendedName>
        <fullName evidence="8">Mak10-domain-containing protein</fullName>
    </recommendedName>
</protein>
<dbReference type="InterPro" id="IPR057982">
    <property type="entry name" value="TPR_NAA35"/>
</dbReference>
<evidence type="ECO:0000256" key="1">
    <source>
        <dbReference type="ARBA" id="ARBA00004496"/>
    </source>
</evidence>
<dbReference type="GO" id="GO:0031417">
    <property type="term" value="C:NatC complex"/>
    <property type="evidence" value="ECO:0007669"/>
    <property type="project" value="InterPro"/>
</dbReference>